<protein>
    <submittedName>
        <fullName evidence="1">Uncharacterized protein</fullName>
    </submittedName>
</protein>
<sequence>MCRHGHTQFPFTFSRVKRPCLRVCCNLCTVH</sequence>
<accession>A0A0E9U7V5</accession>
<reference evidence="1" key="2">
    <citation type="journal article" date="2015" name="Fish Shellfish Immunol.">
        <title>Early steps in the European eel (Anguilla anguilla)-Vibrio vulnificus interaction in the gills: Role of the RtxA13 toxin.</title>
        <authorList>
            <person name="Callol A."/>
            <person name="Pajuelo D."/>
            <person name="Ebbesson L."/>
            <person name="Teles M."/>
            <person name="MacKenzie S."/>
            <person name="Amaro C."/>
        </authorList>
    </citation>
    <scope>NUCLEOTIDE SEQUENCE</scope>
</reference>
<name>A0A0E9U7V5_ANGAN</name>
<organism evidence="1">
    <name type="scientific">Anguilla anguilla</name>
    <name type="common">European freshwater eel</name>
    <name type="synonym">Muraena anguilla</name>
    <dbReference type="NCBI Taxonomy" id="7936"/>
    <lineage>
        <taxon>Eukaryota</taxon>
        <taxon>Metazoa</taxon>
        <taxon>Chordata</taxon>
        <taxon>Craniata</taxon>
        <taxon>Vertebrata</taxon>
        <taxon>Euteleostomi</taxon>
        <taxon>Actinopterygii</taxon>
        <taxon>Neopterygii</taxon>
        <taxon>Teleostei</taxon>
        <taxon>Anguilliformes</taxon>
        <taxon>Anguillidae</taxon>
        <taxon>Anguilla</taxon>
    </lineage>
</organism>
<dbReference type="AlphaFoldDB" id="A0A0E9U7V5"/>
<proteinExistence type="predicted"/>
<evidence type="ECO:0000313" key="1">
    <source>
        <dbReference type="EMBL" id="JAH61043.1"/>
    </source>
</evidence>
<reference evidence="1" key="1">
    <citation type="submission" date="2014-11" db="EMBL/GenBank/DDBJ databases">
        <authorList>
            <person name="Amaro Gonzalez C."/>
        </authorList>
    </citation>
    <scope>NUCLEOTIDE SEQUENCE</scope>
</reference>
<dbReference type="EMBL" id="GBXM01047534">
    <property type="protein sequence ID" value="JAH61043.1"/>
    <property type="molecule type" value="Transcribed_RNA"/>
</dbReference>